<keyword evidence="5" id="KW-0539">Nucleus</keyword>
<dbReference type="Pfam" id="PF00004">
    <property type="entry name" value="AAA"/>
    <property type="match status" value="1"/>
</dbReference>
<dbReference type="Pfam" id="PF22606">
    <property type="entry name" value="Cdc6-ORC-like_ATPase_lid"/>
    <property type="match status" value="1"/>
</dbReference>
<dbReference type="OrthoDB" id="1926878at2759"/>
<keyword evidence="4" id="KW-0235">DNA replication</keyword>
<dbReference type="GO" id="GO:0005524">
    <property type="term" value="F:ATP binding"/>
    <property type="evidence" value="ECO:0007669"/>
    <property type="project" value="InterPro"/>
</dbReference>
<dbReference type="InterPro" id="IPR036390">
    <property type="entry name" value="WH_DNA-bd_sf"/>
</dbReference>
<evidence type="ECO:0000313" key="11">
    <source>
        <dbReference type="Proteomes" id="UP000605846"/>
    </source>
</evidence>
<dbReference type="InterPro" id="IPR054425">
    <property type="entry name" value="Cdc6_ORC1-like_ATPase_lid"/>
</dbReference>
<dbReference type="Pfam" id="PF09079">
    <property type="entry name" value="WHD_Cdc6"/>
    <property type="match status" value="1"/>
</dbReference>
<evidence type="ECO:0000256" key="8">
    <source>
        <dbReference type="SAM" id="MobiDB-lite"/>
    </source>
</evidence>
<dbReference type="InterPro" id="IPR003959">
    <property type="entry name" value="ATPase_AAA_core"/>
</dbReference>
<evidence type="ECO:0000313" key="10">
    <source>
        <dbReference type="EMBL" id="KAF7731769.1"/>
    </source>
</evidence>
<dbReference type="InterPro" id="IPR015163">
    <property type="entry name" value="Cdc6_C"/>
</dbReference>
<name>A0A8H7EST2_9FUNG</name>
<keyword evidence="6" id="KW-0131">Cell cycle</keyword>
<dbReference type="GO" id="GO:0006270">
    <property type="term" value="P:DNA replication initiation"/>
    <property type="evidence" value="ECO:0007669"/>
    <property type="project" value="UniProtKB-UniRule"/>
</dbReference>
<dbReference type="CDD" id="cd00009">
    <property type="entry name" value="AAA"/>
    <property type="match status" value="1"/>
</dbReference>
<protein>
    <recommendedName>
        <fullName evidence="7">Cell division control protein</fullName>
    </recommendedName>
</protein>
<dbReference type="AlphaFoldDB" id="A0A8H7EST2"/>
<comment type="subcellular location">
    <subcellularLocation>
        <location evidence="1">Nucleus</location>
    </subcellularLocation>
</comment>
<keyword evidence="3" id="KW-0132">Cell division</keyword>
<dbReference type="InterPro" id="IPR036388">
    <property type="entry name" value="WH-like_DNA-bd_sf"/>
</dbReference>
<dbReference type="PANTHER" id="PTHR10763">
    <property type="entry name" value="CELL DIVISION CONTROL PROTEIN 6-RELATED"/>
    <property type="match status" value="1"/>
</dbReference>
<proteinExistence type="inferred from homology"/>
<evidence type="ECO:0000256" key="3">
    <source>
        <dbReference type="ARBA" id="ARBA00022618"/>
    </source>
</evidence>
<gene>
    <name evidence="10" type="primary">CDC6</name>
    <name evidence="10" type="ORF">EC973_008284</name>
</gene>
<evidence type="ECO:0000256" key="1">
    <source>
        <dbReference type="ARBA" id="ARBA00004123"/>
    </source>
</evidence>
<dbReference type="FunFam" id="3.40.50.300:FF:000547">
    <property type="entry name" value="Cell division control protein"/>
    <property type="match status" value="1"/>
</dbReference>
<dbReference type="InterPro" id="IPR016314">
    <property type="entry name" value="Cdc6/18"/>
</dbReference>
<dbReference type="GO" id="GO:0016887">
    <property type="term" value="F:ATP hydrolysis activity"/>
    <property type="evidence" value="ECO:0007669"/>
    <property type="project" value="InterPro"/>
</dbReference>
<dbReference type="PIRSF" id="PIRSF001767">
    <property type="entry name" value="Cdc6"/>
    <property type="match status" value="1"/>
</dbReference>
<evidence type="ECO:0000256" key="7">
    <source>
        <dbReference type="PIRNR" id="PIRNR001767"/>
    </source>
</evidence>
<dbReference type="SUPFAM" id="SSF52540">
    <property type="entry name" value="P-loop containing nucleoside triphosphate hydrolases"/>
    <property type="match status" value="1"/>
</dbReference>
<dbReference type="SUPFAM" id="SSF46785">
    <property type="entry name" value="Winged helix' DNA-binding domain"/>
    <property type="match status" value="1"/>
</dbReference>
<dbReference type="InterPro" id="IPR050311">
    <property type="entry name" value="ORC1/CDC6"/>
</dbReference>
<evidence type="ECO:0000259" key="9">
    <source>
        <dbReference type="SMART" id="SM00382"/>
    </source>
</evidence>
<dbReference type="Gene3D" id="1.10.8.60">
    <property type="match status" value="1"/>
</dbReference>
<feature type="region of interest" description="Disordered" evidence="8">
    <location>
        <begin position="1"/>
        <end position="59"/>
    </location>
</feature>
<evidence type="ECO:0000256" key="4">
    <source>
        <dbReference type="ARBA" id="ARBA00022705"/>
    </source>
</evidence>
<dbReference type="GO" id="GO:0003688">
    <property type="term" value="F:DNA replication origin binding"/>
    <property type="evidence" value="ECO:0007669"/>
    <property type="project" value="TreeGrafter"/>
</dbReference>
<dbReference type="GO" id="GO:0051301">
    <property type="term" value="P:cell division"/>
    <property type="evidence" value="ECO:0007669"/>
    <property type="project" value="UniProtKB-UniRule"/>
</dbReference>
<keyword evidence="11" id="KW-1185">Reference proteome</keyword>
<dbReference type="GO" id="GO:0005634">
    <property type="term" value="C:nucleus"/>
    <property type="evidence" value="ECO:0007669"/>
    <property type="project" value="UniProtKB-SubCell"/>
</dbReference>
<dbReference type="SMART" id="SM00382">
    <property type="entry name" value="AAA"/>
    <property type="match status" value="1"/>
</dbReference>
<sequence>MASTLRRTRSQLKALQRDDASDSSDNENDHKENQPLTPSTPPTPRKRQKISPPMTPTNIRNITKELAVAQMRSPQRTAERTLYLKSATAKSNLYQSAKAVFRRTAVPSRLIARDKERQEMMDFWKKHVIGNQPGCLYISGSPGTGKTAMLSEVMRKTDDDILLLRSHQVKMIMINCMSVGEPKGIYTKLVAELAVQRTYSGDAVQQAEKLLNGKKDVLNVVVLDEIDHLITKEQDVLYKIFEWASLPSSRLVLIGIANALDLTDRILPRLRAKNCEPQLLNFNPYQVSDITAIIKDRLYSLIEDPEDPFAPSPEPTASTPLPLMQPAAVELCARKVAASMGDLRTALDVCRQAIEMAEIEYKRRSTAVLGEQKQNNHHHGASNELPKVTVAHIMKVLKTVFGNPMVSKLQQLNMQQKVILGVLMVMRRSAQGAKKDQITLGKFREQYRSLCSSDGDRGCSISAVSSTELNDLLSMTETAGIITLGKNKEDRLRKIHVNVQETEITQMVDSVPVLKSWMASVIENNTK</sequence>
<dbReference type="GO" id="GO:0033314">
    <property type="term" value="P:mitotic DNA replication checkpoint signaling"/>
    <property type="evidence" value="ECO:0007669"/>
    <property type="project" value="TreeGrafter"/>
</dbReference>
<accession>A0A8H7EST2</accession>
<dbReference type="Proteomes" id="UP000605846">
    <property type="component" value="Unassembled WGS sequence"/>
</dbReference>
<organism evidence="10 11">
    <name type="scientific">Apophysomyces ossiformis</name>
    <dbReference type="NCBI Taxonomy" id="679940"/>
    <lineage>
        <taxon>Eukaryota</taxon>
        <taxon>Fungi</taxon>
        <taxon>Fungi incertae sedis</taxon>
        <taxon>Mucoromycota</taxon>
        <taxon>Mucoromycotina</taxon>
        <taxon>Mucoromycetes</taxon>
        <taxon>Mucorales</taxon>
        <taxon>Mucorineae</taxon>
        <taxon>Mucoraceae</taxon>
        <taxon>Apophysomyces</taxon>
    </lineage>
</organism>
<feature type="domain" description="AAA+ ATPase" evidence="9">
    <location>
        <begin position="132"/>
        <end position="276"/>
    </location>
</feature>
<dbReference type="InterPro" id="IPR003593">
    <property type="entry name" value="AAA+_ATPase"/>
</dbReference>
<evidence type="ECO:0000256" key="2">
    <source>
        <dbReference type="ARBA" id="ARBA00006184"/>
    </source>
</evidence>
<dbReference type="Gene3D" id="1.10.10.10">
    <property type="entry name" value="Winged helix-like DNA-binding domain superfamily/Winged helix DNA-binding domain"/>
    <property type="match status" value="1"/>
</dbReference>
<feature type="compositionally biased region" description="Basic residues" evidence="8">
    <location>
        <begin position="1"/>
        <end position="10"/>
    </location>
</feature>
<dbReference type="EMBL" id="JABAYA010000007">
    <property type="protein sequence ID" value="KAF7731769.1"/>
    <property type="molecule type" value="Genomic_DNA"/>
</dbReference>
<comment type="similarity">
    <text evidence="2 7">Belongs to the CDC6/cdc18 family.</text>
</comment>
<dbReference type="PANTHER" id="PTHR10763:SF26">
    <property type="entry name" value="CELL DIVISION CONTROL PROTEIN 6 HOMOLOG"/>
    <property type="match status" value="1"/>
</dbReference>
<comment type="caution">
    <text evidence="10">The sequence shown here is derived from an EMBL/GenBank/DDBJ whole genome shotgun (WGS) entry which is preliminary data.</text>
</comment>
<evidence type="ECO:0000256" key="5">
    <source>
        <dbReference type="ARBA" id="ARBA00023242"/>
    </source>
</evidence>
<dbReference type="Gene3D" id="3.40.50.300">
    <property type="entry name" value="P-loop containing nucleotide triphosphate hydrolases"/>
    <property type="match status" value="1"/>
</dbReference>
<reference evidence="10" key="1">
    <citation type="submission" date="2020-01" db="EMBL/GenBank/DDBJ databases">
        <title>Genome Sequencing of Three Apophysomyces-Like Fungal Strains Confirms a Novel Fungal Genus in the Mucoromycota with divergent Burkholderia-like Endosymbiotic Bacteria.</title>
        <authorList>
            <person name="Stajich J.E."/>
            <person name="Macias A.M."/>
            <person name="Carter-House D."/>
            <person name="Lovett B."/>
            <person name="Kasson L.R."/>
            <person name="Berry K."/>
            <person name="Grigoriev I."/>
            <person name="Chang Y."/>
            <person name="Spatafora J."/>
            <person name="Kasson M.T."/>
        </authorList>
    </citation>
    <scope>NUCLEOTIDE SEQUENCE</scope>
    <source>
        <strain evidence="10">NRRL A-21654</strain>
    </source>
</reference>
<evidence type="ECO:0000256" key="6">
    <source>
        <dbReference type="ARBA" id="ARBA00023306"/>
    </source>
</evidence>
<dbReference type="InterPro" id="IPR027417">
    <property type="entry name" value="P-loop_NTPase"/>
</dbReference>